<dbReference type="PRINTS" id="PR00413">
    <property type="entry name" value="HADHALOGNASE"/>
</dbReference>
<comment type="caution">
    <text evidence="2">The sequence shown here is derived from an EMBL/GenBank/DDBJ whole genome shotgun (WGS) entry which is preliminary data.</text>
</comment>
<evidence type="ECO:0000313" key="2">
    <source>
        <dbReference type="EMBL" id="GBC00465.1"/>
    </source>
</evidence>
<dbReference type="PANTHER" id="PTHR43316">
    <property type="entry name" value="HYDROLASE, HALOACID DELAHOGENASE-RELATED"/>
    <property type="match status" value="1"/>
</dbReference>
<evidence type="ECO:0000313" key="4">
    <source>
        <dbReference type="Proteomes" id="UP000247702"/>
    </source>
</evidence>
<sequence length="265" mass="30648">MSSDIPDSMVEVKAFLYDVFGTIVDWRTTLTQELSSFATLTSTRISNQTLLNKDWHSFTQKWRNGYKLYINSSNSRNAPFLTVDSLNEQILENLITEFDIVHLWSDEELENLVNLWHNLDPYKDTKPGITRLGVKYVNAILSNANVKLLVDLKRSADLNCFDYMFSAEFWKCYLPNSKVYLDCCEMLNLRPEQVAIVSHAKNDLKNAKKLGLKTVLLQRDDYEDEDEVEEIIDYEEEPNGFGGQANHEFDLIINDFEELAKTMAC</sequence>
<keyword evidence="1" id="KW-0378">Hydrolase</keyword>
<proteinExistence type="predicted"/>
<dbReference type="STRING" id="94130.A0A2Z6RQI7"/>
<dbReference type="InterPro" id="IPR023214">
    <property type="entry name" value="HAD_sf"/>
</dbReference>
<gene>
    <name evidence="3" type="ORF">RCL2_002841800</name>
    <name evidence="2" type="ORF">RclHR1_03870005</name>
</gene>
<dbReference type="PANTHER" id="PTHR43316:SF3">
    <property type="entry name" value="HALOACID DEHALOGENASE, TYPE II (AFU_ORTHOLOGUE AFUA_2G07750)-RELATED"/>
    <property type="match status" value="1"/>
</dbReference>
<dbReference type="EMBL" id="BLAL01000304">
    <property type="protein sequence ID" value="GET02039.1"/>
    <property type="molecule type" value="Genomic_DNA"/>
</dbReference>
<keyword evidence="4" id="KW-1185">Reference proteome</keyword>
<dbReference type="GO" id="GO:0016791">
    <property type="term" value="F:phosphatase activity"/>
    <property type="evidence" value="ECO:0007669"/>
    <property type="project" value="UniProtKB-ARBA"/>
</dbReference>
<dbReference type="Proteomes" id="UP000615446">
    <property type="component" value="Unassembled WGS sequence"/>
</dbReference>
<reference evidence="3" key="2">
    <citation type="submission" date="2019-10" db="EMBL/GenBank/DDBJ databases">
        <title>Conservation and host-specific expression of non-tandemly repeated heterogenous ribosome RNA gene in arbuscular mycorrhizal fungi.</title>
        <authorList>
            <person name="Maeda T."/>
            <person name="Kobayashi Y."/>
            <person name="Nakagawa T."/>
            <person name="Ezawa T."/>
            <person name="Yamaguchi K."/>
            <person name="Bino T."/>
            <person name="Nishimoto Y."/>
            <person name="Shigenobu S."/>
            <person name="Kawaguchi M."/>
        </authorList>
    </citation>
    <scope>NUCLEOTIDE SEQUENCE</scope>
    <source>
        <strain evidence="3">HR1</strain>
    </source>
</reference>
<dbReference type="InterPro" id="IPR036412">
    <property type="entry name" value="HAD-like_sf"/>
</dbReference>
<organism evidence="2 4">
    <name type="scientific">Rhizophagus clarus</name>
    <dbReference type="NCBI Taxonomy" id="94130"/>
    <lineage>
        <taxon>Eukaryota</taxon>
        <taxon>Fungi</taxon>
        <taxon>Fungi incertae sedis</taxon>
        <taxon>Mucoromycota</taxon>
        <taxon>Glomeromycotina</taxon>
        <taxon>Glomeromycetes</taxon>
        <taxon>Glomerales</taxon>
        <taxon>Glomeraceae</taxon>
        <taxon>Rhizophagus</taxon>
    </lineage>
</organism>
<name>A0A2Z6RQI7_9GLOM</name>
<evidence type="ECO:0000256" key="1">
    <source>
        <dbReference type="ARBA" id="ARBA00022801"/>
    </source>
</evidence>
<dbReference type="InterPro" id="IPR051540">
    <property type="entry name" value="S-2-haloacid_dehalogenase"/>
</dbReference>
<reference evidence="2 4" key="1">
    <citation type="submission" date="2017-11" db="EMBL/GenBank/DDBJ databases">
        <title>The genome of Rhizophagus clarus HR1 reveals common genetic basis of auxotrophy among arbuscular mycorrhizal fungi.</title>
        <authorList>
            <person name="Kobayashi Y."/>
        </authorList>
    </citation>
    <scope>NUCLEOTIDE SEQUENCE [LARGE SCALE GENOMIC DNA]</scope>
    <source>
        <strain evidence="2 4">HR1</strain>
    </source>
</reference>
<protein>
    <submittedName>
        <fullName evidence="3">Haloacid dehalogenase type II</fullName>
    </submittedName>
</protein>
<dbReference type="Gene3D" id="1.10.150.240">
    <property type="entry name" value="Putative phosphatase, domain 2"/>
    <property type="match status" value="1"/>
</dbReference>
<dbReference type="InterPro" id="IPR006439">
    <property type="entry name" value="HAD-SF_hydro_IA"/>
</dbReference>
<dbReference type="Gene3D" id="3.40.50.1000">
    <property type="entry name" value="HAD superfamily/HAD-like"/>
    <property type="match status" value="1"/>
</dbReference>
<evidence type="ECO:0000313" key="3">
    <source>
        <dbReference type="EMBL" id="GET02039.1"/>
    </source>
</evidence>
<dbReference type="Proteomes" id="UP000247702">
    <property type="component" value="Unassembled WGS sequence"/>
</dbReference>
<dbReference type="EMBL" id="BEXD01003190">
    <property type="protein sequence ID" value="GBC00465.1"/>
    <property type="molecule type" value="Genomic_DNA"/>
</dbReference>
<dbReference type="OrthoDB" id="2363873at2759"/>
<dbReference type="AlphaFoldDB" id="A0A2Z6RQI7"/>
<accession>A0A2Z6RQI7</accession>
<dbReference type="SUPFAM" id="SSF56784">
    <property type="entry name" value="HAD-like"/>
    <property type="match status" value="1"/>
</dbReference>
<dbReference type="Pfam" id="PF00702">
    <property type="entry name" value="Hydrolase"/>
    <property type="match status" value="1"/>
</dbReference>
<dbReference type="InterPro" id="IPR023198">
    <property type="entry name" value="PGP-like_dom2"/>
</dbReference>